<evidence type="ECO:0000313" key="2">
    <source>
        <dbReference type="EMBL" id="HIZ15319.1"/>
    </source>
</evidence>
<reference evidence="2" key="1">
    <citation type="journal article" date="2021" name="PeerJ">
        <title>Extensive microbial diversity within the chicken gut microbiome revealed by metagenomics and culture.</title>
        <authorList>
            <person name="Gilroy R."/>
            <person name="Ravi A."/>
            <person name="Getino M."/>
            <person name="Pursley I."/>
            <person name="Horton D.L."/>
            <person name="Alikhan N.F."/>
            <person name="Baker D."/>
            <person name="Gharbi K."/>
            <person name="Hall N."/>
            <person name="Watson M."/>
            <person name="Adriaenssens E.M."/>
            <person name="Foster-Nyarko E."/>
            <person name="Jarju S."/>
            <person name="Secka A."/>
            <person name="Antonio M."/>
            <person name="Oren A."/>
            <person name="Chaudhuri R.R."/>
            <person name="La Ragione R."/>
            <person name="Hildebrand F."/>
            <person name="Pallen M.J."/>
        </authorList>
    </citation>
    <scope>NUCLEOTIDE SEQUENCE</scope>
    <source>
        <strain evidence="2">ChiHjej11B10-19426</strain>
    </source>
</reference>
<protein>
    <recommendedName>
        <fullName evidence="4">Lipocalin-like domain-containing protein</fullName>
    </recommendedName>
</protein>
<dbReference type="Proteomes" id="UP000824014">
    <property type="component" value="Unassembled WGS sequence"/>
</dbReference>
<evidence type="ECO:0000256" key="1">
    <source>
        <dbReference type="SAM" id="SignalP"/>
    </source>
</evidence>
<comment type="caution">
    <text evidence="2">The sequence shown here is derived from an EMBL/GenBank/DDBJ whole genome shotgun (WGS) entry which is preliminary data.</text>
</comment>
<reference evidence="2" key="2">
    <citation type="submission" date="2021-04" db="EMBL/GenBank/DDBJ databases">
        <authorList>
            <person name="Gilroy R."/>
        </authorList>
    </citation>
    <scope>NUCLEOTIDE SEQUENCE</scope>
    <source>
        <strain evidence="2">ChiHjej11B10-19426</strain>
    </source>
</reference>
<evidence type="ECO:0000313" key="3">
    <source>
        <dbReference type="Proteomes" id="UP000824014"/>
    </source>
</evidence>
<keyword evidence="1" id="KW-0732">Signal</keyword>
<sequence length="151" mass="16825">MRAFKSMLRWCVACGALLLAVACDRQEQLNREMRENLTTGYWQAGTDDSQLVRFTTSGEVFYFRCAPVAGSSSIDACYDAAAQPHTGYAVDFLNNTLCLLPDDWFNILHLTEDALTLQADGGEPVFYVKVSASRVTVLTEEEFLEKHPAES</sequence>
<accession>A0A9D2DEG3</accession>
<name>A0A9D2DEG3_9BACT</name>
<dbReference type="PROSITE" id="PS51257">
    <property type="entry name" value="PROKAR_LIPOPROTEIN"/>
    <property type="match status" value="1"/>
</dbReference>
<dbReference type="EMBL" id="DXCC01000017">
    <property type="protein sequence ID" value="HIZ15319.1"/>
    <property type="molecule type" value="Genomic_DNA"/>
</dbReference>
<organism evidence="2 3">
    <name type="scientific">Candidatus Tidjanibacter faecipullorum</name>
    <dbReference type="NCBI Taxonomy" id="2838766"/>
    <lineage>
        <taxon>Bacteria</taxon>
        <taxon>Pseudomonadati</taxon>
        <taxon>Bacteroidota</taxon>
        <taxon>Bacteroidia</taxon>
        <taxon>Bacteroidales</taxon>
        <taxon>Rikenellaceae</taxon>
        <taxon>Tidjanibacter</taxon>
    </lineage>
</organism>
<evidence type="ECO:0008006" key="4">
    <source>
        <dbReference type="Google" id="ProtNLM"/>
    </source>
</evidence>
<feature type="signal peptide" evidence="1">
    <location>
        <begin position="1"/>
        <end position="22"/>
    </location>
</feature>
<dbReference type="AlphaFoldDB" id="A0A9D2DEG3"/>
<proteinExistence type="predicted"/>
<feature type="chain" id="PRO_5039652885" description="Lipocalin-like domain-containing protein" evidence="1">
    <location>
        <begin position="23"/>
        <end position="151"/>
    </location>
</feature>
<gene>
    <name evidence="2" type="ORF">H9816_05355</name>
</gene>